<sequence>MRRDWEVELRLLWATLVVLSAFVSPAVATVPHEDGEVGVSQPTVRSPQFFGQQTTPTNNSSQVIHENPDEVDDENELDTLLSYLSGRMNTDIDASTVALSQRQYDAAKAALGDDYDDSLGKYVEVDGETDGDGAGDQYATVQETQRAYIETVQSFRETRSAYRAAKQAGDDARARELARRLTRLADDAERQSARISTAFAVISNRTGSDLSESQTRLASIQANVSEQRDAVVEREFVDTRMAVESYDQEISFTDPFVLSGTLVAENGTPVDVDTARFTIGKQTIRTPVRADGSFTLTYRPTRVPVNTSTLTVHYRPASTSLYRTTTRSLAVSITQTDATARVTEPARSAYGYADTLAVDVALVVNETPVRRFPISASLAGSKLVTGATKATGNVTLTGTVGASVSTGDATVRVAPSREPLAVGFDPVTTNVDITSEQTALDATARPAEGGSLVVQGALSTREGDPVDGQPVVVHIGNRTLTTTTDGSGTYRTAVRPPTGASNESATITVEFDGGGTNLESSSATTSVESVETGGSPVDASNAGGLSAGFPPSVTDFLWAAAAVGFVGLATVVLLRRRTATEVPEMVDADLSSLGDTAEGELDLTTETTPLESARAMRSAGNQTDAVVVAYTAVRRALADAADIDDSATHWEFADRCVAAGVADGDLLETLTAGYEKAAYSGVSVSDTEAEELVEVAATLVAAA</sequence>
<feature type="region of interest" description="Disordered" evidence="1">
    <location>
        <begin position="482"/>
        <end position="501"/>
    </location>
</feature>
<dbReference type="RefSeq" id="WP_390221923.1">
    <property type="nucleotide sequence ID" value="NZ_JBHTAA010000001.1"/>
</dbReference>
<dbReference type="AlphaFoldDB" id="A0ABD5ZCK9"/>
<evidence type="ECO:0000256" key="1">
    <source>
        <dbReference type="SAM" id="MobiDB-lite"/>
    </source>
</evidence>
<gene>
    <name evidence="3" type="ORF">ACFQJC_03820</name>
</gene>
<evidence type="ECO:0000313" key="3">
    <source>
        <dbReference type="EMBL" id="MFC7202628.1"/>
    </source>
</evidence>
<accession>A0ABD5ZCK9</accession>
<evidence type="ECO:0000259" key="2">
    <source>
        <dbReference type="Pfam" id="PF13559"/>
    </source>
</evidence>
<evidence type="ECO:0000313" key="4">
    <source>
        <dbReference type="Proteomes" id="UP001596481"/>
    </source>
</evidence>
<protein>
    <submittedName>
        <fullName evidence="3">DUF4129 domain-containing protein</fullName>
    </submittedName>
</protein>
<organism evidence="3 4">
    <name type="scientific">Haloferax namakaokahaiae</name>
    <dbReference type="NCBI Taxonomy" id="1748331"/>
    <lineage>
        <taxon>Archaea</taxon>
        <taxon>Methanobacteriati</taxon>
        <taxon>Methanobacteriota</taxon>
        <taxon>Stenosarchaea group</taxon>
        <taxon>Halobacteria</taxon>
        <taxon>Halobacteriales</taxon>
        <taxon>Haloferacaceae</taxon>
        <taxon>Haloferax</taxon>
    </lineage>
</organism>
<reference evidence="3 4" key="1">
    <citation type="journal article" date="2019" name="Int. J. Syst. Evol. Microbiol.">
        <title>The Global Catalogue of Microorganisms (GCM) 10K type strain sequencing project: providing services to taxonomists for standard genome sequencing and annotation.</title>
        <authorList>
            <consortium name="The Broad Institute Genomics Platform"/>
            <consortium name="The Broad Institute Genome Sequencing Center for Infectious Disease"/>
            <person name="Wu L."/>
            <person name="Ma J."/>
        </authorList>
    </citation>
    <scope>NUCLEOTIDE SEQUENCE [LARGE SCALE GENOMIC DNA]</scope>
    <source>
        <strain evidence="3 4">DSM 29988</strain>
    </source>
</reference>
<dbReference type="InterPro" id="IPR025403">
    <property type="entry name" value="TgpA-like_C"/>
</dbReference>
<feature type="region of interest" description="Disordered" evidence="1">
    <location>
        <begin position="514"/>
        <end position="535"/>
    </location>
</feature>
<feature type="region of interest" description="Disordered" evidence="1">
    <location>
        <begin position="34"/>
        <end position="62"/>
    </location>
</feature>
<feature type="domain" description="Protein-glutamine gamma-glutamyltransferase-like C-terminal" evidence="2">
    <location>
        <begin position="629"/>
        <end position="694"/>
    </location>
</feature>
<keyword evidence="4" id="KW-1185">Reference proteome</keyword>
<name>A0ABD5ZCK9_9EURY</name>
<feature type="compositionally biased region" description="Polar residues" evidence="1">
    <location>
        <begin position="40"/>
        <end position="62"/>
    </location>
</feature>
<dbReference type="EMBL" id="JBHTAA010000001">
    <property type="protein sequence ID" value="MFC7202628.1"/>
    <property type="molecule type" value="Genomic_DNA"/>
</dbReference>
<comment type="caution">
    <text evidence="3">The sequence shown here is derived from an EMBL/GenBank/DDBJ whole genome shotgun (WGS) entry which is preliminary data.</text>
</comment>
<dbReference type="Pfam" id="PF13559">
    <property type="entry name" value="DUF4129"/>
    <property type="match status" value="1"/>
</dbReference>
<proteinExistence type="predicted"/>
<feature type="compositionally biased region" description="Low complexity" evidence="1">
    <location>
        <begin position="519"/>
        <end position="532"/>
    </location>
</feature>
<feature type="compositionally biased region" description="Low complexity" evidence="1">
    <location>
        <begin position="482"/>
        <end position="492"/>
    </location>
</feature>
<dbReference type="Proteomes" id="UP001596481">
    <property type="component" value="Unassembled WGS sequence"/>
</dbReference>